<evidence type="ECO:0000256" key="5">
    <source>
        <dbReference type="ARBA" id="ARBA00023163"/>
    </source>
</evidence>
<feature type="region of interest" description="Disordered" evidence="7">
    <location>
        <begin position="573"/>
        <end position="609"/>
    </location>
</feature>
<reference evidence="9 10" key="1">
    <citation type="submission" date="2015-07" db="EMBL/GenBank/DDBJ databases">
        <title>Comparative genomics of the Sigatoka disease complex on banana suggests a link between parallel evolutionary changes in Pseudocercospora fijiensis and Pseudocercospora eumusae and increased virulence on the banana host.</title>
        <authorList>
            <person name="Chang T.-C."/>
            <person name="Salvucci A."/>
            <person name="Crous P.W."/>
            <person name="Stergiopoulos I."/>
        </authorList>
    </citation>
    <scope>NUCLEOTIDE SEQUENCE [LARGE SCALE GENOMIC DNA]</scope>
    <source>
        <strain evidence="9 10">CBS 116634</strain>
    </source>
</reference>
<dbReference type="GO" id="GO:0045944">
    <property type="term" value="P:positive regulation of transcription by RNA polymerase II"/>
    <property type="evidence" value="ECO:0007669"/>
    <property type="project" value="TreeGrafter"/>
</dbReference>
<evidence type="ECO:0000313" key="9">
    <source>
        <dbReference type="EMBL" id="KXT14862.1"/>
    </source>
</evidence>
<feature type="compositionally biased region" description="Basic and acidic residues" evidence="7">
    <location>
        <begin position="82"/>
        <end position="104"/>
    </location>
</feature>
<keyword evidence="2" id="KW-0479">Metal-binding</keyword>
<dbReference type="PROSITE" id="PS50048">
    <property type="entry name" value="ZN2_CY6_FUNGAL_2"/>
    <property type="match status" value="1"/>
</dbReference>
<dbReference type="InterPro" id="IPR007219">
    <property type="entry name" value="XnlR_reg_dom"/>
</dbReference>
<feature type="compositionally biased region" description="Polar residues" evidence="7">
    <location>
        <begin position="585"/>
        <end position="609"/>
    </location>
</feature>
<proteinExistence type="predicted"/>
<dbReference type="EMBL" id="LFZO01000072">
    <property type="protein sequence ID" value="KXT14862.1"/>
    <property type="molecule type" value="Genomic_DNA"/>
</dbReference>
<evidence type="ECO:0000256" key="4">
    <source>
        <dbReference type="ARBA" id="ARBA00023125"/>
    </source>
</evidence>
<protein>
    <recommendedName>
        <fullName evidence="8">Zn(2)-C6 fungal-type domain-containing protein</fullName>
    </recommendedName>
</protein>
<dbReference type="Pfam" id="PF04082">
    <property type="entry name" value="Fungal_trans"/>
    <property type="match status" value="1"/>
</dbReference>
<feature type="region of interest" description="Disordered" evidence="7">
    <location>
        <begin position="74"/>
        <end position="109"/>
    </location>
</feature>
<dbReference type="PANTHER" id="PTHR47540">
    <property type="entry name" value="THIAMINE REPRESSIBLE GENES REGULATORY PROTEIN THI5"/>
    <property type="match status" value="1"/>
</dbReference>
<dbReference type="CDD" id="cd12148">
    <property type="entry name" value="fungal_TF_MHR"/>
    <property type="match status" value="1"/>
</dbReference>
<dbReference type="InterPro" id="IPR001138">
    <property type="entry name" value="Zn2Cys6_DnaBD"/>
</dbReference>
<dbReference type="AlphaFoldDB" id="A0A139IJW4"/>
<dbReference type="CDD" id="cd00067">
    <property type="entry name" value="GAL4"/>
    <property type="match status" value="1"/>
</dbReference>
<sequence length="690" mass="77428">MEVEPRPFKRQKRRGVACSRCHSHKIKCSGEQPCASCNNAKVADTCSFPKRDRNVNIPESYIDKLEAEIRNLRAQLSSSPAETRRPDAVPRSPPNDHEDVHPGPDPHVPNPLLDTHHFPDNTFFTGEGACTAFADRLLECVDQSSDSPSSSTIPGHVTHPTFNRLHKHDFELPNRIQASLLIRRVDRFIGNNYMLFLKKMFFEQFDRAYNTTDQPDILWACQLFALLALGELYSNYNMPTADSTVPGTAFFIQAVSLLQDTYEVPSLEQVQILLLLSFYANSIGRLKSAHVYCGIALRVGIGLGLHRTQACYTSMSPTLREYRRRLFWTLYLFDRLISSKLGYPLAIHDEDIDVEMPSMNGLSAAEKEEFNDHLHLSAHVTLAKITGDILSDIYCLPRNSRVSFVRRVHRVLKDLRTWDAELPKPLRIQADGSARDLYTLHMHFHLCIIQTTRPILLHIFKMQLHPPSSTKSPGFSPVTLALADACTNAARTTNQLLSKLFVEGNLAMFGYFDAHYLFSSTLILIIATVMEPSAGSSDAVQMAFNLLKTMSSNGNITAKSYLSKLEHIRSTVSSTRAKTKMKQEVNASTSTRSGPAQQSNQHDFSAVSVDSGQSSDWSLSHTLFSGQAFNMEDPLNNPFIENFLDERAFEWPSGPSPQEDALRQFVYELGDDFVFAQADACSQSTCPHNS</sequence>
<dbReference type="STRING" id="113226.A0A139IJW4"/>
<dbReference type="SMART" id="SM00906">
    <property type="entry name" value="Fungal_trans"/>
    <property type="match status" value="1"/>
</dbReference>
<keyword evidence="3" id="KW-0805">Transcription regulation</keyword>
<name>A0A139IJW4_9PEZI</name>
<keyword evidence="10" id="KW-1185">Reference proteome</keyword>
<dbReference type="GO" id="GO:0008270">
    <property type="term" value="F:zinc ion binding"/>
    <property type="evidence" value="ECO:0007669"/>
    <property type="project" value="InterPro"/>
</dbReference>
<comment type="caution">
    <text evidence="9">The sequence shown here is derived from an EMBL/GenBank/DDBJ whole genome shotgun (WGS) entry which is preliminary data.</text>
</comment>
<dbReference type="OrthoDB" id="3364175at2759"/>
<dbReference type="GO" id="GO:0006351">
    <property type="term" value="P:DNA-templated transcription"/>
    <property type="evidence" value="ECO:0007669"/>
    <property type="project" value="InterPro"/>
</dbReference>
<feature type="domain" description="Zn(2)-C6 fungal-type" evidence="8">
    <location>
        <begin position="17"/>
        <end position="48"/>
    </location>
</feature>
<keyword evidence="4" id="KW-0238">DNA-binding</keyword>
<dbReference type="Gene3D" id="4.10.240.10">
    <property type="entry name" value="Zn(2)-C6 fungal-type DNA-binding domain"/>
    <property type="match status" value="1"/>
</dbReference>
<evidence type="ECO:0000256" key="1">
    <source>
        <dbReference type="ARBA" id="ARBA00004123"/>
    </source>
</evidence>
<dbReference type="PANTHER" id="PTHR47540:SF6">
    <property type="entry name" value="ZN(II)2CYS6 TRANSCRIPTION FACTOR (EUROFUNG)"/>
    <property type="match status" value="1"/>
</dbReference>
<evidence type="ECO:0000256" key="6">
    <source>
        <dbReference type="ARBA" id="ARBA00023242"/>
    </source>
</evidence>
<evidence type="ECO:0000256" key="2">
    <source>
        <dbReference type="ARBA" id="ARBA00022723"/>
    </source>
</evidence>
<keyword evidence="5" id="KW-0804">Transcription</keyword>
<dbReference type="Pfam" id="PF00172">
    <property type="entry name" value="Zn_clus"/>
    <property type="match status" value="1"/>
</dbReference>
<evidence type="ECO:0000256" key="3">
    <source>
        <dbReference type="ARBA" id="ARBA00023015"/>
    </source>
</evidence>
<comment type="subcellular location">
    <subcellularLocation>
        <location evidence="1">Nucleus</location>
    </subcellularLocation>
</comment>
<dbReference type="InterPro" id="IPR036864">
    <property type="entry name" value="Zn2-C6_fun-type_DNA-bd_sf"/>
</dbReference>
<dbReference type="GO" id="GO:0005634">
    <property type="term" value="C:nucleus"/>
    <property type="evidence" value="ECO:0007669"/>
    <property type="project" value="UniProtKB-SubCell"/>
</dbReference>
<dbReference type="GO" id="GO:0000981">
    <property type="term" value="F:DNA-binding transcription factor activity, RNA polymerase II-specific"/>
    <property type="evidence" value="ECO:0007669"/>
    <property type="project" value="InterPro"/>
</dbReference>
<dbReference type="SUPFAM" id="SSF57701">
    <property type="entry name" value="Zn2/Cys6 DNA-binding domain"/>
    <property type="match status" value="1"/>
</dbReference>
<evidence type="ECO:0000313" key="10">
    <source>
        <dbReference type="Proteomes" id="UP000073492"/>
    </source>
</evidence>
<dbReference type="InterPro" id="IPR051711">
    <property type="entry name" value="Stress_Response_Reg"/>
</dbReference>
<dbReference type="Proteomes" id="UP000073492">
    <property type="component" value="Unassembled WGS sequence"/>
</dbReference>
<gene>
    <name evidence="9" type="ORF">AC579_745</name>
</gene>
<dbReference type="PROSITE" id="PS00463">
    <property type="entry name" value="ZN2_CY6_FUNGAL_1"/>
    <property type="match status" value="1"/>
</dbReference>
<organism evidence="9 10">
    <name type="scientific">Pseudocercospora musae</name>
    <dbReference type="NCBI Taxonomy" id="113226"/>
    <lineage>
        <taxon>Eukaryota</taxon>
        <taxon>Fungi</taxon>
        <taxon>Dikarya</taxon>
        <taxon>Ascomycota</taxon>
        <taxon>Pezizomycotina</taxon>
        <taxon>Dothideomycetes</taxon>
        <taxon>Dothideomycetidae</taxon>
        <taxon>Mycosphaerellales</taxon>
        <taxon>Mycosphaerellaceae</taxon>
        <taxon>Pseudocercospora</taxon>
    </lineage>
</organism>
<keyword evidence="6" id="KW-0539">Nucleus</keyword>
<accession>A0A139IJW4</accession>
<dbReference type="GO" id="GO:0043565">
    <property type="term" value="F:sequence-specific DNA binding"/>
    <property type="evidence" value="ECO:0007669"/>
    <property type="project" value="TreeGrafter"/>
</dbReference>
<evidence type="ECO:0000259" key="8">
    <source>
        <dbReference type="PROSITE" id="PS50048"/>
    </source>
</evidence>
<evidence type="ECO:0000256" key="7">
    <source>
        <dbReference type="SAM" id="MobiDB-lite"/>
    </source>
</evidence>
<dbReference type="SMART" id="SM00066">
    <property type="entry name" value="GAL4"/>
    <property type="match status" value="1"/>
</dbReference>